<keyword evidence="6" id="KW-1185">Reference proteome</keyword>
<dbReference type="SMART" id="SM00908">
    <property type="entry name" value="Gal-bind_lectin"/>
    <property type="match status" value="1"/>
</dbReference>
<feature type="compositionally biased region" description="Polar residues" evidence="3">
    <location>
        <begin position="1"/>
        <end position="15"/>
    </location>
</feature>
<evidence type="ECO:0000256" key="2">
    <source>
        <dbReference type="RuleBase" id="RU102079"/>
    </source>
</evidence>
<dbReference type="PANTHER" id="PTHR11346">
    <property type="entry name" value="GALECTIN"/>
    <property type="match status" value="1"/>
</dbReference>
<dbReference type="EMBL" id="CAACVG010013648">
    <property type="protein sequence ID" value="VEN62223.1"/>
    <property type="molecule type" value="Genomic_DNA"/>
</dbReference>
<accession>A0A653DRR6</accession>
<dbReference type="InterPro" id="IPR013320">
    <property type="entry name" value="ConA-like_dom_sf"/>
</dbReference>
<feature type="compositionally biased region" description="Pro residues" evidence="3">
    <location>
        <begin position="151"/>
        <end position="180"/>
    </location>
</feature>
<dbReference type="OrthoDB" id="6251307at2759"/>
<evidence type="ECO:0000259" key="4">
    <source>
        <dbReference type="PROSITE" id="PS51304"/>
    </source>
</evidence>
<dbReference type="InterPro" id="IPR044156">
    <property type="entry name" value="Galectin-like"/>
</dbReference>
<dbReference type="PROSITE" id="PS51304">
    <property type="entry name" value="GALECTIN"/>
    <property type="match status" value="1"/>
</dbReference>
<feature type="domain" description="Galectin" evidence="4">
    <location>
        <begin position="1"/>
        <end position="114"/>
    </location>
</feature>
<reference evidence="5 6" key="1">
    <citation type="submission" date="2019-01" db="EMBL/GenBank/DDBJ databases">
        <authorList>
            <person name="Sayadi A."/>
        </authorList>
    </citation>
    <scope>NUCLEOTIDE SEQUENCE [LARGE SCALE GENOMIC DNA]</scope>
</reference>
<protein>
    <recommendedName>
        <fullName evidence="2">Galectin</fullName>
    </recommendedName>
</protein>
<dbReference type="InterPro" id="IPR001079">
    <property type="entry name" value="Galectin_CRD"/>
</dbReference>
<evidence type="ECO:0000313" key="6">
    <source>
        <dbReference type="Proteomes" id="UP000410492"/>
    </source>
</evidence>
<feature type="non-terminal residue" evidence="5">
    <location>
        <position position="222"/>
    </location>
</feature>
<dbReference type="Pfam" id="PF00337">
    <property type="entry name" value="Gal-bind_lectin"/>
    <property type="match status" value="1"/>
</dbReference>
<dbReference type="SMART" id="SM00276">
    <property type="entry name" value="GLECT"/>
    <property type="match status" value="1"/>
</dbReference>
<feature type="region of interest" description="Disordered" evidence="3">
    <location>
        <begin position="1"/>
        <end position="24"/>
    </location>
</feature>
<sequence>MKSSSQHTFNINLATGPNRKPRDDTSLHISVRLNQGYIARNSYKDGAWGDEQGSGKLPIGQAQSWEILILIDQNDYKLAVNGQHFCEFPFRIPLSEVSHILIDGDVTITLISWEGITGVGGIESASKAAELNAEGPQGITPQMGGPQGGYGPPPGAYGPPPPGYGPPGPGYGPPPPGYGVPPPPGVASLIESTQCIERGDFLCTSKNSSHHTGCANAWTEDC</sequence>
<dbReference type="Proteomes" id="UP000410492">
    <property type="component" value="Unassembled WGS sequence"/>
</dbReference>
<name>A0A653DRR6_CALMS</name>
<dbReference type="SUPFAM" id="SSF49899">
    <property type="entry name" value="Concanavalin A-like lectins/glucanases"/>
    <property type="match status" value="1"/>
</dbReference>
<evidence type="ECO:0000256" key="1">
    <source>
        <dbReference type="ARBA" id="ARBA00022734"/>
    </source>
</evidence>
<feature type="region of interest" description="Disordered" evidence="3">
    <location>
        <begin position="135"/>
        <end position="180"/>
    </location>
</feature>
<evidence type="ECO:0000256" key="3">
    <source>
        <dbReference type="SAM" id="MobiDB-lite"/>
    </source>
</evidence>
<proteinExistence type="predicted"/>
<dbReference type="Gene3D" id="2.60.120.200">
    <property type="match status" value="1"/>
</dbReference>
<organism evidence="5 6">
    <name type="scientific">Callosobruchus maculatus</name>
    <name type="common">Southern cowpea weevil</name>
    <name type="synonym">Pulse bruchid</name>
    <dbReference type="NCBI Taxonomy" id="64391"/>
    <lineage>
        <taxon>Eukaryota</taxon>
        <taxon>Metazoa</taxon>
        <taxon>Ecdysozoa</taxon>
        <taxon>Arthropoda</taxon>
        <taxon>Hexapoda</taxon>
        <taxon>Insecta</taxon>
        <taxon>Pterygota</taxon>
        <taxon>Neoptera</taxon>
        <taxon>Endopterygota</taxon>
        <taxon>Coleoptera</taxon>
        <taxon>Polyphaga</taxon>
        <taxon>Cucujiformia</taxon>
        <taxon>Chrysomeloidea</taxon>
        <taxon>Chrysomelidae</taxon>
        <taxon>Bruchinae</taxon>
        <taxon>Bruchini</taxon>
        <taxon>Callosobruchus</taxon>
    </lineage>
</organism>
<dbReference type="CDD" id="cd00070">
    <property type="entry name" value="GLECT"/>
    <property type="match status" value="1"/>
</dbReference>
<dbReference type="GO" id="GO:0016936">
    <property type="term" value="F:galactoside binding"/>
    <property type="evidence" value="ECO:0007669"/>
    <property type="project" value="TreeGrafter"/>
</dbReference>
<evidence type="ECO:0000313" key="5">
    <source>
        <dbReference type="EMBL" id="VEN62223.1"/>
    </source>
</evidence>
<dbReference type="GO" id="GO:0030246">
    <property type="term" value="F:carbohydrate binding"/>
    <property type="evidence" value="ECO:0007669"/>
    <property type="project" value="UniProtKB-UniRule"/>
</dbReference>
<gene>
    <name evidence="5" type="ORF">CALMAC_LOCUS19383</name>
</gene>
<keyword evidence="1 2" id="KW-0430">Lectin</keyword>
<dbReference type="AlphaFoldDB" id="A0A653DRR6"/>
<dbReference type="PANTHER" id="PTHR11346:SF176">
    <property type="entry name" value="32 KDA BETA-GALACTOSIDE-BINDING LECTIN LEC-3"/>
    <property type="match status" value="1"/>
</dbReference>